<keyword evidence="2" id="KW-1185">Reference proteome</keyword>
<dbReference type="AlphaFoldDB" id="A0A8K0FWQ5"/>
<dbReference type="Proteomes" id="UP000801492">
    <property type="component" value="Unassembled WGS sequence"/>
</dbReference>
<organism evidence="1 2">
    <name type="scientific">Ignelater luminosus</name>
    <name type="common">Cucubano</name>
    <name type="synonym">Pyrophorus luminosus</name>
    <dbReference type="NCBI Taxonomy" id="2038154"/>
    <lineage>
        <taxon>Eukaryota</taxon>
        <taxon>Metazoa</taxon>
        <taxon>Ecdysozoa</taxon>
        <taxon>Arthropoda</taxon>
        <taxon>Hexapoda</taxon>
        <taxon>Insecta</taxon>
        <taxon>Pterygota</taxon>
        <taxon>Neoptera</taxon>
        <taxon>Endopterygota</taxon>
        <taxon>Coleoptera</taxon>
        <taxon>Polyphaga</taxon>
        <taxon>Elateriformia</taxon>
        <taxon>Elateroidea</taxon>
        <taxon>Elateridae</taxon>
        <taxon>Agrypninae</taxon>
        <taxon>Pyrophorini</taxon>
        <taxon>Ignelater</taxon>
    </lineage>
</organism>
<evidence type="ECO:0000313" key="1">
    <source>
        <dbReference type="EMBL" id="KAF2882180.1"/>
    </source>
</evidence>
<name>A0A8K0FWQ5_IGNLU</name>
<evidence type="ECO:0000313" key="2">
    <source>
        <dbReference type="Proteomes" id="UP000801492"/>
    </source>
</evidence>
<proteinExistence type="predicted"/>
<comment type="caution">
    <text evidence="1">The sequence shown here is derived from an EMBL/GenBank/DDBJ whole genome shotgun (WGS) entry which is preliminary data.</text>
</comment>
<protein>
    <submittedName>
        <fullName evidence="1">Uncharacterized protein</fullName>
    </submittedName>
</protein>
<reference evidence="1" key="1">
    <citation type="submission" date="2019-08" db="EMBL/GenBank/DDBJ databases">
        <title>The genome of the North American firefly Photinus pyralis.</title>
        <authorList>
            <consortium name="Photinus pyralis genome working group"/>
            <person name="Fallon T.R."/>
            <person name="Sander Lower S.E."/>
            <person name="Weng J.-K."/>
        </authorList>
    </citation>
    <scope>NUCLEOTIDE SEQUENCE</scope>
    <source>
        <strain evidence="1">TRF0915ILg1</strain>
        <tissue evidence="1">Whole body</tissue>
    </source>
</reference>
<dbReference type="EMBL" id="VTPC01090647">
    <property type="protein sequence ID" value="KAF2882180.1"/>
    <property type="molecule type" value="Genomic_DNA"/>
</dbReference>
<gene>
    <name evidence="1" type="ORF">ILUMI_24006</name>
</gene>
<sequence length="92" mass="10373">MAVTEETLEIKEEDIKKALKESKNNKSVGPGNVRIEINMYVGGRRNNLNIDEETIKACTEYKYLGTIISNTGKIDSNIKEKIIKPDMERSGI</sequence>
<accession>A0A8K0FWQ5</accession>